<dbReference type="PROSITE" id="PS50192">
    <property type="entry name" value="T_SNARE"/>
    <property type="match status" value="1"/>
</dbReference>
<evidence type="ECO:0000313" key="13">
    <source>
        <dbReference type="EMBL" id="ORC90396.1"/>
    </source>
</evidence>
<sequence>MNRTAALRELFDKSSPYISGCENFVVIGALRAHPFNRALILVVTAADGALRTTRLRIRATVRAMEECTPAIAELESALLLQEAELLSVSNTIKDLLTSIREAEEQLEKKKSGWDTVLFPTKEETKLLSSVKPSMQFLQHLQAALEIIEGAVGRSRLRLALCKEELVLYKQEMFAFARAGVLSCLDPARNSKSNKENSVTEKGDTSGNGNSSNNDNNNNNTMGLLYPKPMKGNTSSAVAVVSVVDRVIKGAAKTVSSAPLPASTRVFSLMRSGVGGVGVGGVGVGGINSLFQRSSLVETTSPKFVYTAEEEERLTQANALLEEQQKEASAEDAKAVEASVRELSQLTSLMNEQVMQQNEQFSILLKNTEAAQNNMRKGVGEVGKTLKQFWNSTRQLIACIWVSIFILLIANWIIR</sequence>
<evidence type="ECO:0000313" key="14">
    <source>
        <dbReference type="Proteomes" id="UP000192257"/>
    </source>
</evidence>
<proteinExistence type="inferred from homology"/>
<keyword evidence="6 11" id="KW-1133">Transmembrane helix</keyword>
<evidence type="ECO:0000256" key="10">
    <source>
        <dbReference type="SAM" id="MobiDB-lite"/>
    </source>
</evidence>
<keyword evidence="4 11" id="KW-0812">Transmembrane</keyword>
<evidence type="ECO:0000256" key="3">
    <source>
        <dbReference type="ARBA" id="ARBA00022448"/>
    </source>
</evidence>
<dbReference type="GO" id="GO:0015031">
    <property type="term" value="P:protein transport"/>
    <property type="evidence" value="ECO:0007669"/>
    <property type="project" value="UniProtKB-KW"/>
</dbReference>
<dbReference type="SUPFAM" id="SSF58038">
    <property type="entry name" value="SNARE fusion complex"/>
    <property type="match status" value="1"/>
</dbReference>
<dbReference type="Proteomes" id="UP000192257">
    <property type="component" value="Unassembled WGS sequence"/>
</dbReference>
<comment type="caution">
    <text evidence="13">The sequence shown here is derived from an EMBL/GenBank/DDBJ whole genome shotgun (WGS) entry which is preliminary data.</text>
</comment>
<evidence type="ECO:0000256" key="2">
    <source>
        <dbReference type="ARBA" id="ARBA00009063"/>
    </source>
</evidence>
<evidence type="ECO:0000256" key="9">
    <source>
        <dbReference type="SAM" id="Coils"/>
    </source>
</evidence>
<dbReference type="InterPro" id="IPR000727">
    <property type="entry name" value="T_SNARE_dom"/>
</dbReference>
<dbReference type="RefSeq" id="XP_028884462.1">
    <property type="nucleotide sequence ID" value="XM_029024059.1"/>
</dbReference>
<dbReference type="OrthoDB" id="272900at2759"/>
<name>A0A1X0P0B8_9TRYP</name>
<dbReference type="EMBL" id="NBCO01000008">
    <property type="protein sequence ID" value="ORC90396.1"/>
    <property type="molecule type" value="Genomic_DNA"/>
</dbReference>
<dbReference type="Gene3D" id="1.20.5.110">
    <property type="match status" value="1"/>
</dbReference>
<comment type="similarity">
    <text evidence="2">Belongs to the syntaxin family.</text>
</comment>
<feature type="compositionally biased region" description="Low complexity" evidence="10">
    <location>
        <begin position="204"/>
        <end position="220"/>
    </location>
</feature>
<feature type="transmembrane region" description="Helical" evidence="11">
    <location>
        <begin position="395"/>
        <end position="413"/>
    </location>
</feature>
<organism evidence="13 14">
    <name type="scientific">Trypanosoma theileri</name>
    <dbReference type="NCBI Taxonomy" id="67003"/>
    <lineage>
        <taxon>Eukaryota</taxon>
        <taxon>Discoba</taxon>
        <taxon>Euglenozoa</taxon>
        <taxon>Kinetoplastea</taxon>
        <taxon>Metakinetoplastina</taxon>
        <taxon>Trypanosomatida</taxon>
        <taxon>Trypanosomatidae</taxon>
        <taxon>Trypanosoma</taxon>
    </lineage>
</organism>
<protein>
    <submittedName>
        <fullName evidence="13">Syntaxin 1B/2/3</fullName>
    </submittedName>
</protein>
<evidence type="ECO:0000256" key="8">
    <source>
        <dbReference type="ARBA" id="ARBA00023136"/>
    </source>
</evidence>
<evidence type="ECO:0000259" key="12">
    <source>
        <dbReference type="PROSITE" id="PS50192"/>
    </source>
</evidence>
<feature type="coiled-coil region" evidence="9">
    <location>
        <begin position="306"/>
        <end position="333"/>
    </location>
</feature>
<feature type="coiled-coil region" evidence="9">
    <location>
        <begin position="85"/>
        <end position="112"/>
    </location>
</feature>
<keyword evidence="14" id="KW-1185">Reference proteome</keyword>
<dbReference type="AlphaFoldDB" id="A0A1X0P0B8"/>
<keyword evidence="5" id="KW-0653">Protein transport</keyword>
<feature type="domain" description="T-SNARE coiled-coil homology" evidence="12">
    <location>
        <begin position="322"/>
        <end position="384"/>
    </location>
</feature>
<evidence type="ECO:0000256" key="4">
    <source>
        <dbReference type="ARBA" id="ARBA00022692"/>
    </source>
</evidence>
<keyword evidence="8 11" id="KW-0472">Membrane</keyword>
<gene>
    <name evidence="13" type="ORF">TM35_000081940</name>
</gene>
<reference evidence="13 14" key="1">
    <citation type="submission" date="2017-03" db="EMBL/GenBank/DDBJ databases">
        <title>An alternative strategy for trypanosome survival in the mammalian bloodstream revealed through genome and transcriptome analysis of the ubiquitous bovine parasite Trypanosoma (Megatrypanum) theileri.</title>
        <authorList>
            <person name="Kelly S."/>
            <person name="Ivens A."/>
            <person name="Mott A."/>
            <person name="O'Neill E."/>
            <person name="Emms D."/>
            <person name="Macleod O."/>
            <person name="Voorheis P."/>
            <person name="Matthews J."/>
            <person name="Matthews K."/>
            <person name="Carrington M."/>
        </authorList>
    </citation>
    <scope>NUCLEOTIDE SEQUENCE [LARGE SCALE GENOMIC DNA]</scope>
    <source>
        <strain evidence="13">Edinburgh</strain>
    </source>
</reference>
<dbReference type="VEuPathDB" id="TriTrypDB:TM35_000081940"/>
<evidence type="ECO:0000256" key="5">
    <source>
        <dbReference type="ARBA" id="ARBA00022927"/>
    </source>
</evidence>
<evidence type="ECO:0000256" key="1">
    <source>
        <dbReference type="ARBA" id="ARBA00004211"/>
    </source>
</evidence>
<dbReference type="PANTHER" id="PTHR15959">
    <property type="entry name" value="SYNTAXIN-18"/>
    <property type="match status" value="1"/>
</dbReference>
<dbReference type="GO" id="GO:0006890">
    <property type="term" value="P:retrograde vesicle-mediated transport, Golgi to endoplasmic reticulum"/>
    <property type="evidence" value="ECO:0007669"/>
    <property type="project" value="TreeGrafter"/>
</dbReference>
<comment type="subcellular location">
    <subcellularLocation>
        <location evidence="1">Membrane</location>
        <topology evidence="1">Single-pass type IV membrane protein</topology>
    </subcellularLocation>
</comment>
<evidence type="ECO:0000256" key="7">
    <source>
        <dbReference type="ARBA" id="ARBA00023054"/>
    </source>
</evidence>
<feature type="region of interest" description="Disordered" evidence="10">
    <location>
        <begin position="186"/>
        <end position="227"/>
    </location>
</feature>
<keyword evidence="7 9" id="KW-0175">Coiled coil</keyword>
<dbReference type="GeneID" id="39983839"/>
<evidence type="ECO:0000256" key="11">
    <source>
        <dbReference type="SAM" id="Phobius"/>
    </source>
</evidence>
<accession>A0A1X0P0B8</accession>
<keyword evidence="3" id="KW-0813">Transport</keyword>
<evidence type="ECO:0000256" key="6">
    <source>
        <dbReference type="ARBA" id="ARBA00022989"/>
    </source>
</evidence>
<dbReference type="GO" id="GO:0005783">
    <property type="term" value="C:endoplasmic reticulum"/>
    <property type="evidence" value="ECO:0007669"/>
    <property type="project" value="TreeGrafter"/>
</dbReference>
<dbReference type="PANTHER" id="PTHR15959:SF0">
    <property type="entry name" value="SYNTAXIN-18"/>
    <property type="match status" value="1"/>
</dbReference>
<dbReference type="GO" id="GO:0031201">
    <property type="term" value="C:SNARE complex"/>
    <property type="evidence" value="ECO:0007669"/>
    <property type="project" value="TreeGrafter"/>
</dbReference>
<feature type="compositionally biased region" description="Basic and acidic residues" evidence="10">
    <location>
        <begin position="192"/>
        <end position="203"/>
    </location>
</feature>